<dbReference type="PANTHER" id="PTHR11961">
    <property type="entry name" value="CYTOCHROME C"/>
    <property type="match status" value="1"/>
</dbReference>
<dbReference type="SUPFAM" id="SSF46626">
    <property type="entry name" value="Cytochrome c"/>
    <property type="match status" value="1"/>
</dbReference>
<keyword evidence="10" id="KW-1185">Reference proteome</keyword>
<evidence type="ECO:0000256" key="7">
    <source>
        <dbReference type="SAM" id="SignalP"/>
    </source>
</evidence>
<feature type="domain" description="Cytochrome c" evidence="8">
    <location>
        <begin position="21"/>
        <end position="118"/>
    </location>
</feature>
<organism evidence="9 10">
    <name type="scientific">Massilia antarctica</name>
    <dbReference type="NCBI Taxonomy" id="2765360"/>
    <lineage>
        <taxon>Bacteria</taxon>
        <taxon>Pseudomonadati</taxon>
        <taxon>Pseudomonadota</taxon>
        <taxon>Betaproteobacteria</taxon>
        <taxon>Burkholderiales</taxon>
        <taxon>Oxalobacteraceae</taxon>
        <taxon>Telluria group</taxon>
        <taxon>Massilia</taxon>
    </lineage>
</organism>
<evidence type="ECO:0000256" key="2">
    <source>
        <dbReference type="ARBA" id="ARBA00022617"/>
    </source>
</evidence>
<feature type="signal peptide" evidence="7">
    <location>
        <begin position="1"/>
        <end position="20"/>
    </location>
</feature>
<keyword evidence="1" id="KW-0813">Transport</keyword>
<keyword evidence="7" id="KW-0732">Signal</keyword>
<evidence type="ECO:0000259" key="8">
    <source>
        <dbReference type="PROSITE" id="PS51007"/>
    </source>
</evidence>
<dbReference type="EMBL" id="CP065053">
    <property type="protein sequence ID" value="QPI51176.1"/>
    <property type="molecule type" value="Genomic_DNA"/>
</dbReference>
<name>A0AA48WEU5_9BURK</name>
<reference evidence="9 10" key="1">
    <citation type="submission" date="2020-11" db="EMBL/GenBank/DDBJ databases">
        <authorList>
            <person name="Sun Q."/>
        </authorList>
    </citation>
    <scope>NUCLEOTIDE SEQUENCE [LARGE SCALE GENOMIC DNA]</scope>
    <source>
        <strain evidence="9 10">P8398</strain>
    </source>
</reference>
<protein>
    <submittedName>
        <fullName evidence="9">C-type cytochrome</fullName>
    </submittedName>
</protein>
<gene>
    <name evidence="9" type="ORF">IV454_06500</name>
</gene>
<evidence type="ECO:0000256" key="4">
    <source>
        <dbReference type="ARBA" id="ARBA00022982"/>
    </source>
</evidence>
<evidence type="ECO:0000256" key="6">
    <source>
        <dbReference type="PROSITE-ProRule" id="PRU00433"/>
    </source>
</evidence>
<evidence type="ECO:0000256" key="5">
    <source>
        <dbReference type="ARBA" id="ARBA00023004"/>
    </source>
</evidence>
<evidence type="ECO:0000256" key="3">
    <source>
        <dbReference type="ARBA" id="ARBA00022723"/>
    </source>
</evidence>
<dbReference type="InterPro" id="IPR036909">
    <property type="entry name" value="Cyt_c-like_dom_sf"/>
</dbReference>
<evidence type="ECO:0000313" key="9">
    <source>
        <dbReference type="EMBL" id="QPI51176.1"/>
    </source>
</evidence>
<dbReference type="InterPro" id="IPR002327">
    <property type="entry name" value="Cyt_c_1A/1B"/>
</dbReference>
<dbReference type="RefSeq" id="WP_206090801.1">
    <property type="nucleotide sequence ID" value="NZ_CP065053.1"/>
</dbReference>
<dbReference type="Gene3D" id="1.10.760.10">
    <property type="entry name" value="Cytochrome c-like domain"/>
    <property type="match status" value="1"/>
</dbReference>
<dbReference type="PRINTS" id="PR00604">
    <property type="entry name" value="CYTCHRMECIAB"/>
</dbReference>
<sequence length="119" mass="12841">MKLLAYCLLAMAIPCASALAGDAVIGQKVYAARCIACHTIDASVAGPAHRGVVGRKAGSVAGFDYSPALKTSKVVWNEKNLDRWLSNPEKFIPGQRMFFSVSDATERADLIAYLKTQHK</sequence>
<keyword evidence="2 6" id="KW-0349">Heme</keyword>
<evidence type="ECO:0000256" key="1">
    <source>
        <dbReference type="ARBA" id="ARBA00022448"/>
    </source>
</evidence>
<evidence type="ECO:0000313" key="10">
    <source>
        <dbReference type="Proteomes" id="UP000662888"/>
    </source>
</evidence>
<proteinExistence type="predicted"/>
<dbReference type="PROSITE" id="PS51007">
    <property type="entry name" value="CYTC"/>
    <property type="match status" value="1"/>
</dbReference>
<dbReference type="Proteomes" id="UP000662888">
    <property type="component" value="Chromosome"/>
</dbReference>
<keyword evidence="5 6" id="KW-0408">Iron</keyword>
<feature type="chain" id="PRO_5045430497" evidence="7">
    <location>
        <begin position="21"/>
        <end position="119"/>
    </location>
</feature>
<dbReference type="Pfam" id="PF00034">
    <property type="entry name" value="Cytochrom_C"/>
    <property type="match status" value="1"/>
</dbReference>
<dbReference type="InterPro" id="IPR009056">
    <property type="entry name" value="Cyt_c-like_dom"/>
</dbReference>
<keyword evidence="4" id="KW-0249">Electron transport</keyword>
<keyword evidence="3 6" id="KW-0479">Metal-binding</keyword>
<accession>A0AA48WEU5</accession>